<evidence type="ECO:0000256" key="2">
    <source>
        <dbReference type="ARBA" id="ARBA00022475"/>
    </source>
</evidence>
<keyword evidence="3 8" id="KW-0812">Transmembrane</keyword>
<evidence type="ECO:0000256" key="4">
    <source>
        <dbReference type="ARBA" id="ARBA00022989"/>
    </source>
</evidence>
<evidence type="ECO:0000256" key="7">
    <source>
        <dbReference type="ARBA" id="ARBA00023180"/>
    </source>
</evidence>
<keyword evidence="7" id="KW-0325">Glycoprotein</keyword>
<dbReference type="PANTHER" id="PTHR42643">
    <property type="entry name" value="IONOTROPIC RECEPTOR 20A-RELATED"/>
    <property type="match status" value="1"/>
</dbReference>
<keyword evidence="2" id="KW-1003">Cell membrane</keyword>
<dbReference type="AlphaFoldDB" id="A0ABD2AB99"/>
<dbReference type="GO" id="GO:0005886">
    <property type="term" value="C:plasma membrane"/>
    <property type="evidence" value="ECO:0007669"/>
    <property type="project" value="UniProtKB-SubCell"/>
</dbReference>
<organism evidence="10 11">
    <name type="scientific">Vespula squamosa</name>
    <name type="common">Southern yellow jacket</name>
    <name type="synonym">Wasp</name>
    <dbReference type="NCBI Taxonomy" id="30214"/>
    <lineage>
        <taxon>Eukaryota</taxon>
        <taxon>Metazoa</taxon>
        <taxon>Ecdysozoa</taxon>
        <taxon>Arthropoda</taxon>
        <taxon>Hexapoda</taxon>
        <taxon>Insecta</taxon>
        <taxon>Pterygota</taxon>
        <taxon>Neoptera</taxon>
        <taxon>Endopterygota</taxon>
        <taxon>Hymenoptera</taxon>
        <taxon>Apocrita</taxon>
        <taxon>Aculeata</taxon>
        <taxon>Vespoidea</taxon>
        <taxon>Vespidae</taxon>
        <taxon>Vespinae</taxon>
        <taxon>Vespula</taxon>
    </lineage>
</organism>
<dbReference type="InterPro" id="IPR052192">
    <property type="entry name" value="Insect_Ionotropic_Sensory_Rcpt"/>
</dbReference>
<keyword evidence="11" id="KW-1185">Reference proteome</keyword>
<evidence type="ECO:0000256" key="8">
    <source>
        <dbReference type="SAM" id="Phobius"/>
    </source>
</evidence>
<evidence type="ECO:0000313" key="10">
    <source>
        <dbReference type="EMBL" id="KAL2717879.1"/>
    </source>
</evidence>
<sequence length="590" mass="68788">MLFKVIFAIVILQVNLDHGYRIFNEIEENAIKFWIDSICHTRVTKFLNLYGVLTNESLDLKYFFDGLVRGINEEQCDVTIFLKTYTIDDPRKEIKRDDKIDLSFDGISSKNSLGTTELKVLNELGDKIKRGKAGGEGRESVERRIKNDFDVWSLHVILIKDERSMERILNGEESANWMSLLHFIVMIIPDDVDTSVDNKYEVTIERILKILWLRRRILNVLVFLPLAKNGTSLAYTYNPFFLNKNDERGKLESINVVSKEDIFQRLSWLTHRRTNNMYGYKLNVGLFQQFQTLMKMRDKPSPGSIYEYSAGYNGTNAIILGTIAKYMNFTVNEINPRDGIKFGHELSNGTYVGTLELDASELPIVFLKYNLNDVFGDESTTSLVLNNLRKKFKYGVKALQDATYFRNTSGLIRKKHYYLMERELVNEDLSPKLHLVKECPRNYYLAYPIPKNSYLLEKLNLLIGRLNQAGLLTLWNNRTIMNLINRRRGPPRKQNHAGDKFVPFNLEDMQTSFYLLIIGLLLSSIVFCDEKGWLRRHVKKKRKEIYPNEEDSSKGKRNFLRFSPKKEKRNPRKIFVSNVIKKSEISCPIR</sequence>
<feature type="transmembrane region" description="Helical" evidence="8">
    <location>
        <begin position="513"/>
        <end position="534"/>
    </location>
</feature>
<keyword evidence="5 8" id="KW-0472">Membrane</keyword>
<comment type="caution">
    <text evidence="10">The sequence shown here is derived from an EMBL/GenBank/DDBJ whole genome shotgun (WGS) entry which is preliminary data.</text>
</comment>
<evidence type="ECO:0008006" key="12">
    <source>
        <dbReference type="Google" id="ProtNLM"/>
    </source>
</evidence>
<keyword evidence="6" id="KW-0675">Receptor</keyword>
<feature type="signal peptide" evidence="9">
    <location>
        <begin position="1"/>
        <end position="19"/>
    </location>
</feature>
<protein>
    <recommendedName>
        <fullName evidence="12">Ionotropic receptor</fullName>
    </recommendedName>
</protein>
<keyword evidence="9" id="KW-0732">Signal</keyword>
<evidence type="ECO:0000256" key="5">
    <source>
        <dbReference type="ARBA" id="ARBA00023136"/>
    </source>
</evidence>
<proteinExistence type="predicted"/>
<keyword evidence="4 8" id="KW-1133">Transmembrane helix</keyword>
<reference evidence="10 11" key="1">
    <citation type="journal article" date="2024" name="Ann. Entomol. Soc. Am.">
        <title>Genomic analyses of the southern and eastern yellowjacket wasps (Hymenoptera: Vespidae) reveal evolutionary signatures of social life.</title>
        <authorList>
            <person name="Catto M.A."/>
            <person name="Caine P.B."/>
            <person name="Orr S.E."/>
            <person name="Hunt B.G."/>
            <person name="Goodisman M.A.D."/>
        </authorList>
    </citation>
    <scope>NUCLEOTIDE SEQUENCE [LARGE SCALE GENOMIC DNA]</scope>
    <source>
        <strain evidence="10">233</strain>
        <tissue evidence="10">Head and thorax</tissue>
    </source>
</reference>
<accession>A0ABD2AB99</accession>
<evidence type="ECO:0000256" key="3">
    <source>
        <dbReference type="ARBA" id="ARBA00022692"/>
    </source>
</evidence>
<dbReference type="PANTHER" id="PTHR42643:SF38">
    <property type="entry name" value="IONOTROPIC RECEPTOR 100A"/>
    <property type="match status" value="1"/>
</dbReference>
<dbReference type="EMBL" id="JAUDFV010000152">
    <property type="protein sequence ID" value="KAL2717879.1"/>
    <property type="molecule type" value="Genomic_DNA"/>
</dbReference>
<comment type="subcellular location">
    <subcellularLocation>
        <location evidence="1">Cell membrane</location>
        <topology evidence="1">Multi-pass membrane protein</topology>
    </subcellularLocation>
</comment>
<evidence type="ECO:0000256" key="1">
    <source>
        <dbReference type="ARBA" id="ARBA00004651"/>
    </source>
</evidence>
<evidence type="ECO:0000256" key="6">
    <source>
        <dbReference type="ARBA" id="ARBA00023170"/>
    </source>
</evidence>
<feature type="chain" id="PRO_5044866866" description="Ionotropic receptor" evidence="9">
    <location>
        <begin position="20"/>
        <end position="590"/>
    </location>
</feature>
<evidence type="ECO:0000313" key="11">
    <source>
        <dbReference type="Proteomes" id="UP001607302"/>
    </source>
</evidence>
<dbReference type="SUPFAM" id="SSF53850">
    <property type="entry name" value="Periplasmic binding protein-like II"/>
    <property type="match status" value="1"/>
</dbReference>
<gene>
    <name evidence="10" type="ORF">V1478_011755</name>
</gene>
<name>A0ABD2AB99_VESSQ</name>
<evidence type="ECO:0000256" key="9">
    <source>
        <dbReference type="SAM" id="SignalP"/>
    </source>
</evidence>
<dbReference type="Proteomes" id="UP001607302">
    <property type="component" value="Unassembled WGS sequence"/>
</dbReference>